<dbReference type="Gene3D" id="4.10.410.20">
    <property type="match status" value="2"/>
</dbReference>
<keyword evidence="6" id="KW-0732">Signal</keyword>
<proteinExistence type="inferred from homology"/>
<evidence type="ECO:0000256" key="3">
    <source>
        <dbReference type="ARBA" id="ARBA00010594"/>
    </source>
</evidence>
<dbReference type="SUPFAM" id="SSF53649">
    <property type="entry name" value="Alkaline phosphatase-like"/>
    <property type="match status" value="1"/>
</dbReference>
<accession>A0A674J964</accession>
<dbReference type="GO" id="GO:0005615">
    <property type="term" value="C:extracellular space"/>
    <property type="evidence" value="ECO:0007669"/>
    <property type="project" value="TreeGrafter"/>
</dbReference>
<dbReference type="Gene3D" id="3.40.720.10">
    <property type="entry name" value="Alkaline Phosphatase, subunit A"/>
    <property type="match status" value="2"/>
</dbReference>
<dbReference type="PANTHER" id="PTHR10151:SF21">
    <property type="entry name" value="ECTONUCLEOTIDE PYROPHOSPHATASE_PHOSPHODIESTERASE FAMILY MEMBER 2"/>
    <property type="match status" value="1"/>
</dbReference>
<keyword evidence="11" id="KW-1015">Disulfide bond</keyword>
<feature type="domain" description="SMB" evidence="14">
    <location>
        <begin position="82"/>
        <end position="126"/>
    </location>
</feature>
<keyword evidence="10" id="KW-0106">Calcium</keyword>
<dbReference type="Pfam" id="PF01033">
    <property type="entry name" value="Somatomedin_B"/>
    <property type="match status" value="2"/>
</dbReference>
<keyword evidence="16" id="KW-1185">Reference proteome</keyword>
<dbReference type="PROSITE" id="PS50958">
    <property type="entry name" value="SMB_2"/>
    <property type="match status" value="2"/>
</dbReference>
<evidence type="ECO:0000256" key="2">
    <source>
        <dbReference type="ARBA" id="ARBA00004613"/>
    </source>
</evidence>
<keyword evidence="13" id="KW-0812">Transmembrane</keyword>
<gene>
    <name evidence="15" type="primary">ENPP2</name>
</gene>
<dbReference type="FunFam" id="4.10.410.20:FF:000001">
    <property type="entry name" value="Ectonucleotide pyrophosphatase/phosphodiesterase family member 2"/>
    <property type="match status" value="1"/>
</dbReference>
<comment type="cofactor">
    <cofactor evidence="1">
        <name>Zn(2+)</name>
        <dbReference type="ChEBI" id="CHEBI:29105"/>
    </cofactor>
</comment>
<dbReference type="PANTHER" id="PTHR10151">
    <property type="entry name" value="ECTONUCLEOTIDE PYROPHOSPHATASE/PHOSPHODIESTERASE"/>
    <property type="match status" value="1"/>
</dbReference>
<feature type="domain" description="SMB" evidence="14">
    <location>
        <begin position="38"/>
        <end position="81"/>
    </location>
</feature>
<keyword evidence="13" id="KW-0472">Membrane</keyword>
<evidence type="ECO:0000256" key="1">
    <source>
        <dbReference type="ARBA" id="ARBA00001947"/>
    </source>
</evidence>
<keyword evidence="8" id="KW-0378">Hydrolase</keyword>
<dbReference type="Pfam" id="PF01223">
    <property type="entry name" value="Endonuclease_NS"/>
    <property type="match status" value="1"/>
</dbReference>
<dbReference type="GO" id="GO:0005509">
    <property type="term" value="F:calcium ion binding"/>
    <property type="evidence" value="ECO:0007669"/>
    <property type="project" value="TreeGrafter"/>
</dbReference>
<dbReference type="SMART" id="SM00892">
    <property type="entry name" value="Endonuclease_NS"/>
    <property type="match status" value="1"/>
</dbReference>
<dbReference type="Ensembl" id="ENSTMTT00000017723.1">
    <property type="protein sequence ID" value="ENSTMTP00000017113.1"/>
    <property type="gene ID" value="ENSTMTG00000011540.1"/>
</dbReference>
<dbReference type="AlphaFoldDB" id="A0A674J964"/>
<dbReference type="SMART" id="SM00477">
    <property type="entry name" value="NUC"/>
    <property type="match status" value="1"/>
</dbReference>
<dbReference type="Gene3D" id="3.40.570.10">
    <property type="entry name" value="Extracellular Endonuclease, subunit A"/>
    <property type="match status" value="1"/>
</dbReference>
<evidence type="ECO:0000313" key="16">
    <source>
        <dbReference type="Proteomes" id="UP000472274"/>
    </source>
</evidence>
<dbReference type="InterPro" id="IPR020821">
    <property type="entry name" value="ENPP1-3/EXOG-like_nuc-like"/>
</dbReference>
<dbReference type="InterPro" id="IPR001604">
    <property type="entry name" value="Endo_G_ENPP1-like_dom"/>
</dbReference>
<dbReference type="Proteomes" id="UP000472274">
    <property type="component" value="Unplaced"/>
</dbReference>
<dbReference type="PROSITE" id="PS00524">
    <property type="entry name" value="SMB_1"/>
    <property type="match status" value="2"/>
</dbReference>
<evidence type="ECO:0000256" key="9">
    <source>
        <dbReference type="ARBA" id="ARBA00022833"/>
    </source>
</evidence>
<dbReference type="SUPFAM" id="SSF90188">
    <property type="entry name" value="Somatomedin B domain"/>
    <property type="match status" value="2"/>
</dbReference>
<keyword evidence="5" id="KW-0479">Metal-binding</keyword>
<dbReference type="InterPro" id="IPR036024">
    <property type="entry name" value="Somatomedin_B-like_dom_sf"/>
</dbReference>
<dbReference type="InterPro" id="IPR020436">
    <property type="entry name" value="SMB_chordata"/>
</dbReference>
<dbReference type="FunFam" id="3.40.570.10:FF:000001">
    <property type="entry name" value="Ectonucleotide pyrophosphatase/phosphodiesterase family member 2"/>
    <property type="match status" value="1"/>
</dbReference>
<keyword evidence="4" id="KW-0964">Secreted</keyword>
<dbReference type="PRINTS" id="PR00022">
    <property type="entry name" value="SOMATOMEDINB"/>
</dbReference>
<dbReference type="Pfam" id="PF01663">
    <property type="entry name" value="Phosphodiest"/>
    <property type="match status" value="1"/>
</dbReference>
<evidence type="ECO:0000256" key="5">
    <source>
        <dbReference type="ARBA" id="ARBA00022723"/>
    </source>
</evidence>
<evidence type="ECO:0000256" key="8">
    <source>
        <dbReference type="ARBA" id="ARBA00022801"/>
    </source>
</evidence>
<dbReference type="InterPro" id="IPR044929">
    <property type="entry name" value="DNA/RNA_non-sp_Endonuclease_sf"/>
</dbReference>
<dbReference type="FunFam" id="4.10.410.20:FF:000002">
    <property type="entry name" value="Ectonucleotide pyrophosphatase/phosphodiesterase family member 2"/>
    <property type="match status" value="1"/>
</dbReference>
<evidence type="ECO:0000256" key="4">
    <source>
        <dbReference type="ARBA" id="ARBA00022525"/>
    </source>
</evidence>
<evidence type="ECO:0000256" key="6">
    <source>
        <dbReference type="ARBA" id="ARBA00022729"/>
    </source>
</evidence>
<dbReference type="InterPro" id="IPR002591">
    <property type="entry name" value="Phosphodiest/P_Trfase"/>
</dbReference>
<dbReference type="GO" id="GO:0004622">
    <property type="term" value="F:phosphatidylcholine lysophospholipase activity"/>
    <property type="evidence" value="ECO:0007669"/>
    <property type="project" value="TreeGrafter"/>
</dbReference>
<reference evidence="15" key="2">
    <citation type="submission" date="2025-09" db="UniProtKB">
        <authorList>
            <consortium name="Ensembl"/>
        </authorList>
    </citation>
    <scope>IDENTIFICATION</scope>
</reference>
<evidence type="ECO:0000256" key="12">
    <source>
        <dbReference type="ARBA" id="ARBA00023180"/>
    </source>
</evidence>
<dbReference type="GeneTree" id="ENSGT00940000155778"/>
<dbReference type="GO" id="GO:0004528">
    <property type="term" value="F:phosphodiesterase I activity"/>
    <property type="evidence" value="ECO:0007669"/>
    <property type="project" value="TreeGrafter"/>
</dbReference>
<keyword evidence="9" id="KW-0862">Zinc</keyword>
<dbReference type="CDD" id="cd00091">
    <property type="entry name" value="NUC"/>
    <property type="match status" value="1"/>
</dbReference>
<protein>
    <submittedName>
        <fullName evidence="15">Ectonucleotide pyrophosphatase/phosphodiesterase 2</fullName>
    </submittedName>
</protein>
<evidence type="ECO:0000256" key="7">
    <source>
        <dbReference type="ARBA" id="ARBA00022737"/>
    </source>
</evidence>
<name>A0A674J964_9SAUR</name>
<evidence type="ECO:0000313" key="15">
    <source>
        <dbReference type="Ensembl" id="ENSTMTP00000017113.1"/>
    </source>
</evidence>
<evidence type="ECO:0000256" key="13">
    <source>
        <dbReference type="SAM" id="Phobius"/>
    </source>
</evidence>
<keyword evidence="13" id="KW-1133">Transmembrane helix</keyword>
<dbReference type="FunFam" id="3.40.720.10:FF:000194">
    <property type="entry name" value="Uncharacterized protein"/>
    <property type="match status" value="1"/>
</dbReference>
<keyword evidence="7" id="KW-0677">Repeat</keyword>
<dbReference type="GO" id="GO:0047391">
    <property type="term" value="F:alkylglycerophosphoethanolamine phosphodiesterase activity"/>
    <property type="evidence" value="ECO:0007669"/>
    <property type="project" value="TreeGrafter"/>
</dbReference>
<comment type="similarity">
    <text evidence="3">Belongs to the nucleotide pyrophosphatase/phosphodiesterase family.</text>
</comment>
<dbReference type="GO" id="GO:0034638">
    <property type="term" value="P:phosphatidylcholine catabolic process"/>
    <property type="evidence" value="ECO:0007669"/>
    <property type="project" value="TreeGrafter"/>
</dbReference>
<dbReference type="GO" id="GO:0006955">
    <property type="term" value="P:immune response"/>
    <property type="evidence" value="ECO:0007669"/>
    <property type="project" value="InterPro"/>
</dbReference>
<dbReference type="GO" id="GO:0005044">
    <property type="term" value="F:scavenger receptor activity"/>
    <property type="evidence" value="ECO:0007669"/>
    <property type="project" value="InterPro"/>
</dbReference>
<evidence type="ECO:0000256" key="10">
    <source>
        <dbReference type="ARBA" id="ARBA00022837"/>
    </source>
</evidence>
<feature type="transmembrane region" description="Helical" evidence="13">
    <location>
        <begin position="196"/>
        <end position="215"/>
    </location>
</feature>
<evidence type="ECO:0000256" key="11">
    <source>
        <dbReference type="ARBA" id="ARBA00023157"/>
    </source>
</evidence>
<dbReference type="GO" id="GO:0030247">
    <property type="term" value="F:polysaccharide binding"/>
    <property type="evidence" value="ECO:0007669"/>
    <property type="project" value="InterPro"/>
</dbReference>
<dbReference type="SUPFAM" id="SSF54060">
    <property type="entry name" value="His-Me finger endonucleases"/>
    <property type="match status" value="1"/>
</dbReference>
<dbReference type="SMART" id="SM00201">
    <property type="entry name" value="SO"/>
    <property type="match status" value="2"/>
</dbReference>
<dbReference type="InterPro" id="IPR017850">
    <property type="entry name" value="Alkaline_phosphatase_core_sf"/>
</dbReference>
<comment type="subcellular location">
    <subcellularLocation>
        <location evidence="2">Secreted</location>
    </subcellularLocation>
</comment>
<dbReference type="InterPro" id="IPR044925">
    <property type="entry name" value="His-Me_finger_sf"/>
</dbReference>
<dbReference type="GO" id="GO:0008270">
    <property type="term" value="F:zinc ion binding"/>
    <property type="evidence" value="ECO:0007669"/>
    <property type="project" value="TreeGrafter"/>
</dbReference>
<sequence>MTSNSNNISGFTANRFRRSEDWDEGAISVLSDSPWISTSGSCKSRCFELQEAEPPGCRCDNLCKSYNSCCFDFDELCLKTARGWECTKDRCGEARNEENACHCSEDCLTRGDCCTNYQAVCKGETHWVDDDCEEIKTPECPAGFVRPPLIIFSVDGFRASYMKKGSKVMPNIEKLSNQRASQAFCKKPPRKTFPGVFIIFLLCLQLFLVVTFLPIQKAGSIHEHEITNPSLKRVDTMLDAAHGIPNDYLLYNERPYVYAFYSEQPDAAGHRYGPFGSEMINPLRDIDKTLGQLMDGLKQLKLHRCVNVIFVGDHGMEDTTCERTEFLSNYLTNVEDIVLVPGSLGRIRPRSNNNLKYDPKVIVANLTCRKPDQHFKPYLKQHLPKRLHYAYNRRIEDIHLLVDRRWHVARKSMDVYKKLSGKCFFHGDHGYDNKINSMQTVFVGYGPTFKHKTKVPPFENIELYNIMCDLLGLKPAPNNGTHGSLNHLLRSNAFKPTMPDEVARPLYPVAAFSASEFDLGCTCDDKNKLDELNKRFHVKGTEGKDMVVNKHLFSSFSVVKHLLYGRPAVLYRTKYNILHHQDFESGYSETFLMPLWTSYTISKQAEVSGVPEHLSNCVRPDLRISPGNSQSCSAYRADKQMTYGFLFPPQLSSSAEAKYDAFLITNIIPMYPAFKKVWNYFQRVLVKRYATERNGVNVISGPIFDYDYDGLHDTPEKIKQYVEGSSVPVPTHYYSIITSCLDFTQPADKCDGPLSVLSYILPHRPDNDESCNSSEEESKWVEDLLKMHTARVRDIEQITSLDFFRKTSRSYTEILSLKTYLHTFESEI</sequence>
<organism evidence="15 16">
    <name type="scientific">Terrapene triunguis</name>
    <name type="common">Three-toed box turtle</name>
    <dbReference type="NCBI Taxonomy" id="2587831"/>
    <lineage>
        <taxon>Eukaryota</taxon>
        <taxon>Metazoa</taxon>
        <taxon>Chordata</taxon>
        <taxon>Craniata</taxon>
        <taxon>Vertebrata</taxon>
        <taxon>Euteleostomi</taxon>
        <taxon>Archelosauria</taxon>
        <taxon>Testudinata</taxon>
        <taxon>Testudines</taxon>
        <taxon>Cryptodira</taxon>
        <taxon>Durocryptodira</taxon>
        <taxon>Testudinoidea</taxon>
        <taxon>Emydidae</taxon>
        <taxon>Terrapene</taxon>
    </lineage>
</organism>
<dbReference type="InterPro" id="IPR001212">
    <property type="entry name" value="Somatomedin_B_dom"/>
</dbReference>
<evidence type="ECO:0000259" key="14">
    <source>
        <dbReference type="PROSITE" id="PS50958"/>
    </source>
</evidence>
<dbReference type="GO" id="GO:0003676">
    <property type="term" value="F:nucleic acid binding"/>
    <property type="evidence" value="ECO:0007669"/>
    <property type="project" value="InterPro"/>
</dbReference>
<keyword evidence="12" id="KW-0325">Glycoprotein</keyword>
<reference evidence="15" key="1">
    <citation type="submission" date="2025-08" db="UniProtKB">
        <authorList>
            <consortium name="Ensembl"/>
        </authorList>
    </citation>
    <scope>IDENTIFICATION</scope>
</reference>